<protein>
    <recommendedName>
        <fullName evidence="3">Reverse transcriptase zinc-binding domain-containing protein</fullName>
    </recommendedName>
</protein>
<evidence type="ECO:0000313" key="2">
    <source>
        <dbReference type="Proteomes" id="UP000218334"/>
    </source>
</evidence>
<accession>A0A2H3CK50</accession>
<feature type="non-terminal residue" evidence="1">
    <location>
        <position position="370"/>
    </location>
</feature>
<evidence type="ECO:0008006" key="3">
    <source>
        <dbReference type="Google" id="ProtNLM"/>
    </source>
</evidence>
<dbReference type="EMBL" id="KZ293415">
    <property type="protein sequence ID" value="PBK78778.1"/>
    <property type="molecule type" value="Genomic_DNA"/>
</dbReference>
<dbReference type="Proteomes" id="UP000218334">
    <property type="component" value="Unassembled WGS sequence"/>
</dbReference>
<keyword evidence="2" id="KW-1185">Reference proteome</keyword>
<dbReference type="AlphaFoldDB" id="A0A2H3CK50"/>
<reference evidence="2" key="1">
    <citation type="journal article" date="2017" name="Nat. Ecol. Evol.">
        <title>Genome expansion and lineage-specific genetic innovations in the forest pathogenic fungi Armillaria.</title>
        <authorList>
            <person name="Sipos G."/>
            <person name="Prasanna A.N."/>
            <person name="Walter M.C."/>
            <person name="O'Connor E."/>
            <person name="Balint B."/>
            <person name="Krizsan K."/>
            <person name="Kiss B."/>
            <person name="Hess J."/>
            <person name="Varga T."/>
            <person name="Slot J."/>
            <person name="Riley R."/>
            <person name="Boka B."/>
            <person name="Rigling D."/>
            <person name="Barry K."/>
            <person name="Lee J."/>
            <person name="Mihaltcheva S."/>
            <person name="LaButti K."/>
            <person name="Lipzen A."/>
            <person name="Waldron R."/>
            <person name="Moloney N.M."/>
            <person name="Sperisen C."/>
            <person name="Kredics L."/>
            <person name="Vagvoelgyi C."/>
            <person name="Patrignani A."/>
            <person name="Fitzpatrick D."/>
            <person name="Nagy I."/>
            <person name="Doyle S."/>
            <person name="Anderson J.B."/>
            <person name="Grigoriev I.V."/>
            <person name="Gueldener U."/>
            <person name="Muensterkoetter M."/>
            <person name="Nagy L.G."/>
        </authorList>
    </citation>
    <scope>NUCLEOTIDE SEQUENCE [LARGE SCALE GENOMIC DNA]</scope>
    <source>
        <strain evidence="2">28-4</strain>
    </source>
</reference>
<gene>
    <name evidence="1" type="ORF">ARMSODRAFT_866108</name>
</gene>
<dbReference type="STRING" id="1076256.A0A2H3CK50"/>
<name>A0A2H3CK50_9AGAR</name>
<proteinExistence type="predicted"/>
<evidence type="ECO:0000313" key="1">
    <source>
        <dbReference type="EMBL" id="PBK78778.1"/>
    </source>
</evidence>
<organism evidence="1 2">
    <name type="scientific">Armillaria solidipes</name>
    <dbReference type="NCBI Taxonomy" id="1076256"/>
    <lineage>
        <taxon>Eukaryota</taxon>
        <taxon>Fungi</taxon>
        <taxon>Dikarya</taxon>
        <taxon>Basidiomycota</taxon>
        <taxon>Agaricomycotina</taxon>
        <taxon>Agaricomycetes</taxon>
        <taxon>Agaricomycetidae</taxon>
        <taxon>Agaricales</taxon>
        <taxon>Marasmiineae</taxon>
        <taxon>Physalacriaceae</taxon>
        <taxon>Armillaria</taxon>
    </lineage>
</organism>
<sequence>LLAVLYAAQTNPLDAELNIKTTDRKLIADLTHKLEEREDLGWYGHEDKEIAISTVAQLRSRSGETSFSYITPGSTEARQVQALATTSQNLQAFQQDNTIHEGINGRLTGARLSKVSQAIAYRLIRDLKIVSPRTKTLQNMDITRWNVASRTGILPEASKIWKSLNCKDIRKPVQVFLWRTMHGAYKIGPYWDHIPNYEHRSNCPICEVPETMEHILIDCRAPERQQIWDLARATWEQKSETWIVPSLGMTLSSCLPHVEKGSTATSGINRAYRIIVPEAAYLIWKLRCERRIENGDDPEKAFSQNEVTGRWNEILNRRFQQDRILTNRERFGPKALDENLVLETWTKIAYRSNGEPLPDNWIWEPGVLVG</sequence>
<feature type="non-terminal residue" evidence="1">
    <location>
        <position position="1"/>
    </location>
</feature>